<evidence type="ECO:0000313" key="3">
    <source>
        <dbReference type="Proteomes" id="UP000324222"/>
    </source>
</evidence>
<comment type="caution">
    <text evidence="2">The sequence shown here is derived from an EMBL/GenBank/DDBJ whole genome shotgun (WGS) entry which is preliminary data.</text>
</comment>
<sequence>MERWYKGSGGTGTNGNRGHVTASTINARGDGSSGRAALCPTCLCLIVSPFVFRRIQAAWVITGSIPVISYRDPHGP</sequence>
<feature type="region of interest" description="Disordered" evidence="1">
    <location>
        <begin position="1"/>
        <end position="21"/>
    </location>
</feature>
<organism evidence="2 3">
    <name type="scientific">Portunus trituberculatus</name>
    <name type="common">Swimming crab</name>
    <name type="synonym">Neptunus trituberculatus</name>
    <dbReference type="NCBI Taxonomy" id="210409"/>
    <lineage>
        <taxon>Eukaryota</taxon>
        <taxon>Metazoa</taxon>
        <taxon>Ecdysozoa</taxon>
        <taxon>Arthropoda</taxon>
        <taxon>Crustacea</taxon>
        <taxon>Multicrustacea</taxon>
        <taxon>Malacostraca</taxon>
        <taxon>Eumalacostraca</taxon>
        <taxon>Eucarida</taxon>
        <taxon>Decapoda</taxon>
        <taxon>Pleocyemata</taxon>
        <taxon>Brachyura</taxon>
        <taxon>Eubrachyura</taxon>
        <taxon>Portunoidea</taxon>
        <taxon>Portunidae</taxon>
        <taxon>Portuninae</taxon>
        <taxon>Portunus</taxon>
    </lineage>
</organism>
<keyword evidence="3" id="KW-1185">Reference proteome</keyword>
<protein>
    <submittedName>
        <fullName evidence="2">Uncharacterized protein</fullName>
    </submittedName>
</protein>
<gene>
    <name evidence="2" type="ORF">E2C01_034309</name>
</gene>
<reference evidence="2 3" key="1">
    <citation type="submission" date="2019-05" db="EMBL/GenBank/DDBJ databases">
        <title>Another draft genome of Portunus trituberculatus and its Hox gene families provides insights of decapod evolution.</title>
        <authorList>
            <person name="Jeong J.-H."/>
            <person name="Song I."/>
            <person name="Kim S."/>
            <person name="Choi T."/>
            <person name="Kim D."/>
            <person name="Ryu S."/>
            <person name="Kim W."/>
        </authorList>
    </citation>
    <scope>NUCLEOTIDE SEQUENCE [LARGE SCALE GENOMIC DNA]</scope>
    <source>
        <tissue evidence="2">Muscle</tissue>
    </source>
</reference>
<name>A0A5B7F6R7_PORTR</name>
<dbReference type="EMBL" id="VSRR010004799">
    <property type="protein sequence ID" value="MPC40743.1"/>
    <property type="molecule type" value="Genomic_DNA"/>
</dbReference>
<proteinExistence type="predicted"/>
<dbReference type="AlphaFoldDB" id="A0A5B7F6R7"/>
<evidence type="ECO:0000256" key="1">
    <source>
        <dbReference type="SAM" id="MobiDB-lite"/>
    </source>
</evidence>
<accession>A0A5B7F6R7</accession>
<dbReference type="Proteomes" id="UP000324222">
    <property type="component" value="Unassembled WGS sequence"/>
</dbReference>
<evidence type="ECO:0000313" key="2">
    <source>
        <dbReference type="EMBL" id="MPC40743.1"/>
    </source>
</evidence>